<dbReference type="Proteomes" id="UP000275408">
    <property type="component" value="Unassembled WGS sequence"/>
</dbReference>
<dbReference type="AlphaFoldDB" id="A0A3M6T8T1"/>
<proteinExistence type="predicted"/>
<gene>
    <name evidence="1" type="ORF">pdam_00020033</name>
</gene>
<name>A0A3M6T8T1_POCDA</name>
<comment type="caution">
    <text evidence="1">The sequence shown here is derived from an EMBL/GenBank/DDBJ whole genome shotgun (WGS) entry which is preliminary data.</text>
</comment>
<evidence type="ECO:0000313" key="1">
    <source>
        <dbReference type="EMBL" id="RMX37815.1"/>
    </source>
</evidence>
<organism evidence="1 2">
    <name type="scientific">Pocillopora damicornis</name>
    <name type="common">Cauliflower coral</name>
    <name type="synonym">Millepora damicornis</name>
    <dbReference type="NCBI Taxonomy" id="46731"/>
    <lineage>
        <taxon>Eukaryota</taxon>
        <taxon>Metazoa</taxon>
        <taxon>Cnidaria</taxon>
        <taxon>Anthozoa</taxon>
        <taxon>Hexacorallia</taxon>
        <taxon>Scleractinia</taxon>
        <taxon>Astrocoeniina</taxon>
        <taxon>Pocilloporidae</taxon>
        <taxon>Pocillopora</taxon>
    </lineage>
</organism>
<reference evidence="1 2" key="1">
    <citation type="journal article" date="2018" name="Sci. Rep.">
        <title>Comparative analysis of the Pocillopora damicornis genome highlights role of immune system in coral evolution.</title>
        <authorList>
            <person name="Cunning R."/>
            <person name="Bay R.A."/>
            <person name="Gillette P."/>
            <person name="Baker A.C."/>
            <person name="Traylor-Knowles N."/>
        </authorList>
    </citation>
    <scope>NUCLEOTIDE SEQUENCE [LARGE SCALE GENOMIC DNA]</scope>
    <source>
        <strain evidence="1">RSMAS</strain>
        <tissue evidence="1">Whole animal</tissue>
    </source>
</reference>
<accession>A0A3M6T8T1</accession>
<dbReference type="EMBL" id="RCHS01004072">
    <property type="protein sequence ID" value="RMX37815.1"/>
    <property type="molecule type" value="Genomic_DNA"/>
</dbReference>
<sequence>MQPRIKLCELSVPNLQLDSLLGGEQCEISITSNNLKQIQISVRVCILFTLEPSCTCITMKVPHSFLNLFQTGSQIHNYLTRYAELHNPQVQRTNIKQFKILYQGPKLWNSLPYSIIELNNIRSFKQLLKSYLINYEDFFRLHSELSDSSGRVTPEHSGLRETLNEFARELRRFAALPFDINKHLNICRQNISPLQGTKFVETQEQNYDVTLVQQPFETLHRP</sequence>
<protein>
    <submittedName>
        <fullName evidence="1">Uncharacterized protein</fullName>
    </submittedName>
</protein>
<evidence type="ECO:0000313" key="2">
    <source>
        <dbReference type="Proteomes" id="UP000275408"/>
    </source>
</evidence>
<keyword evidence="2" id="KW-1185">Reference proteome</keyword>